<evidence type="ECO:0000256" key="6">
    <source>
        <dbReference type="ARBA" id="ARBA00048348"/>
    </source>
</evidence>
<dbReference type="PANTHER" id="PTHR18952:SF265">
    <property type="entry name" value="CARBONIC ANHYDRASE"/>
    <property type="match status" value="1"/>
</dbReference>
<dbReference type="Gene3D" id="3.10.200.10">
    <property type="entry name" value="Alpha carbonic anhydrase"/>
    <property type="match status" value="1"/>
</dbReference>
<dbReference type="SUPFAM" id="SSF51069">
    <property type="entry name" value="Carbonic anhydrase"/>
    <property type="match status" value="1"/>
</dbReference>
<feature type="domain" description="Alpha-carbonic anhydrase" evidence="8">
    <location>
        <begin position="36"/>
        <end position="277"/>
    </location>
</feature>
<dbReference type="OMA" id="WIVPTET"/>
<dbReference type="STRING" id="105231.A0A1Y1HWQ7"/>
<dbReference type="GO" id="GO:0008270">
    <property type="term" value="F:zinc ion binding"/>
    <property type="evidence" value="ECO:0007669"/>
    <property type="project" value="InterPro"/>
</dbReference>
<dbReference type="PROSITE" id="PS51144">
    <property type="entry name" value="ALPHA_CA_2"/>
    <property type="match status" value="1"/>
</dbReference>
<comment type="catalytic activity">
    <reaction evidence="6">
        <text>hydrogencarbonate + H(+) = CO2 + H2O</text>
        <dbReference type="Rhea" id="RHEA:10748"/>
        <dbReference type="ChEBI" id="CHEBI:15377"/>
        <dbReference type="ChEBI" id="CHEBI:15378"/>
        <dbReference type="ChEBI" id="CHEBI:16526"/>
        <dbReference type="ChEBI" id="CHEBI:17544"/>
        <dbReference type="EC" id="4.2.1.1"/>
    </reaction>
</comment>
<evidence type="ECO:0000256" key="5">
    <source>
        <dbReference type="ARBA" id="ARBA00023239"/>
    </source>
</evidence>
<dbReference type="AlphaFoldDB" id="A0A1Y1HWQ7"/>
<dbReference type="PANTHER" id="PTHR18952">
    <property type="entry name" value="CARBONIC ANHYDRASE"/>
    <property type="match status" value="1"/>
</dbReference>
<evidence type="ECO:0000256" key="1">
    <source>
        <dbReference type="ARBA" id="ARBA00010718"/>
    </source>
</evidence>
<proteinExistence type="inferred from homology"/>
<dbReference type="Proteomes" id="UP000054558">
    <property type="component" value="Unassembled WGS sequence"/>
</dbReference>
<evidence type="ECO:0000256" key="2">
    <source>
        <dbReference type="ARBA" id="ARBA00012925"/>
    </source>
</evidence>
<dbReference type="InterPro" id="IPR001148">
    <property type="entry name" value="CA_dom"/>
</dbReference>
<name>A0A1Y1HWQ7_KLENI</name>
<dbReference type="PROSITE" id="PS51257">
    <property type="entry name" value="PROKAR_LIPOPROTEIN"/>
    <property type="match status" value="1"/>
</dbReference>
<evidence type="ECO:0000256" key="4">
    <source>
        <dbReference type="ARBA" id="ARBA00022833"/>
    </source>
</evidence>
<dbReference type="SMART" id="SM01057">
    <property type="entry name" value="Carb_anhydrase"/>
    <property type="match status" value="1"/>
</dbReference>
<dbReference type="EMBL" id="DF237084">
    <property type="protein sequence ID" value="GAQ83084.1"/>
    <property type="molecule type" value="Genomic_DNA"/>
</dbReference>
<evidence type="ECO:0000256" key="7">
    <source>
        <dbReference type="SAM" id="SignalP"/>
    </source>
</evidence>
<gene>
    <name evidence="9" type="ORF">KFL_001350080</name>
</gene>
<dbReference type="InterPro" id="IPR041891">
    <property type="entry name" value="Alpha_CA_prokaryot-like"/>
</dbReference>
<protein>
    <recommendedName>
        <fullName evidence="2">carbonic anhydrase</fullName>
        <ecNumber evidence="2">4.2.1.1</ecNumber>
    </recommendedName>
</protein>
<dbReference type="InterPro" id="IPR023561">
    <property type="entry name" value="Carbonic_anhydrase_a-class"/>
</dbReference>
<organism evidence="9 10">
    <name type="scientific">Klebsormidium nitens</name>
    <name type="common">Green alga</name>
    <name type="synonym">Ulothrix nitens</name>
    <dbReference type="NCBI Taxonomy" id="105231"/>
    <lineage>
        <taxon>Eukaryota</taxon>
        <taxon>Viridiplantae</taxon>
        <taxon>Streptophyta</taxon>
        <taxon>Klebsormidiophyceae</taxon>
        <taxon>Klebsormidiales</taxon>
        <taxon>Klebsormidiaceae</taxon>
        <taxon>Klebsormidium</taxon>
    </lineage>
</organism>
<comment type="similarity">
    <text evidence="1">Belongs to the alpha-carbonic anhydrase family.</text>
</comment>
<accession>A0A1Y1HWQ7</accession>
<keyword evidence="4" id="KW-0862">Zinc</keyword>
<keyword evidence="3" id="KW-0479">Metal-binding</keyword>
<dbReference type="OrthoDB" id="429145at2759"/>
<dbReference type="InterPro" id="IPR036398">
    <property type="entry name" value="CA_dom_sf"/>
</dbReference>
<evidence type="ECO:0000313" key="10">
    <source>
        <dbReference type="Proteomes" id="UP000054558"/>
    </source>
</evidence>
<feature type="chain" id="PRO_5013208638" description="carbonic anhydrase" evidence="7">
    <location>
        <begin position="32"/>
        <end position="278"/>
    </location>
</feature>
<reference evidence="9 10" key="1">
    <citation type="journal article" date="2014" name="Nat. Commun.">
        <title>Klebsormidium flaccidum genome reveals primary factors for plant terrestrial adaptation.</title>
        <authorList>
            <person name="Hori K."/>
            <person name="Maruyama F."/>
            <person name="Fujisawa T."/>
            <person name="Togashi T."/>
            <person name="Yamamoto N."/>
            <person name="Seo M."/>
            <person name="Sato S."/>
            <person name="Yamada T."/>
            <person name="Mori H."/>
            <person name="Tajima N."/>
            <person name="Moriyama T."/>
            <person name="Ikeuchi M."/>
            <person name="Watanabe M."/>
            <person name="Wada H."/>
            <person name="Kobayashi K."/>
            <person name="Saito M."/>
            <person name="Masuda T."/>
            <person name="Sasaki-Sekimoto Y."/>
            <person name="Mashiguchi K."/>
            <person name="Awai K."/>
            <person name="Shimojima M."/>
            <person name="Masuda S."/>
            <person name="Iwai M."/>
            <person name="Nobusawa T."/>
            <person name="Narise T."/>
            <person name="Kondo S."/>
            <person name="Saito H."/>
            <person name="Sato R."/>
            <person name="Murakawa M."/>
            <person name="Ihara Y."/>
            <person name="Oshima-Yamada Y."/>
            <person name="Ohtaka K."/>
            <person name="Satoh M."/>
            <person name="Sonobe K."/>
            <person name="Ishii M."/>
            <person name="Ohtani R."/>
            <person name="Kanamori-Sato M."/>
            <person name="Honoki R."/>
            <person name="Miyazaki D."/>
            <person name="Mochizuki H."/>
            <person name="Umetsu J."/>
            <person name="Higashi K."/>
            <person name="Shibata D."/>
            <person name="Kamiya Y."/>
            <person name="Sato N."/>
            <person name="Nakamura Y."/>
            <person name="Tabata S."/>
            <person name="Ida S."/>
            <person name="Kurokawa K."/>
            <person name="Ohta H."/>
        </authorList>
    </citation>
    <scope>NUCLEOTIDE SEQUENCE [LARGE SCALE GENOMIC DNA]</scope>
    <source>
        <strain evidence="9 10">NIES-2285</strain>
    </source>
</reference>
<keyword evidence="10" id="KW-1185">Reference proteome</keyword>
<evidence type="ECO:0000313" key="9">
    <source>
        <dbReference type="EMBL" id="GAQ83084.1"/>
    </source>
</evidence>
<keyword evidence="7" id="KW-0732">Signal</keyword>
<dbReference type="CDD" id="cd03124">
    <property type="entry name" value="alpha_CA_prokaryotic_like"/>
    <property type="match status" value="1"/>
</dbReference>
<evidence type="ECO:0000259" key="8">
    <source>
        <dbReference type="PROSITE" id="PS51144"/>
    </source>
</evidence>
<evidence type="ECO:0000256" key="3">
    <source>
        <dbReference type="ARBA" id="ARBA00022723"/>
    </source>
</evidence>
<dbReference type="EC" id="4.2.1.1" evidence="2"/>
<dbReference type="GO" id="GO:0004089">
    <property type="term" value="F:carbonate dehydratase activity"/>
    <property type="evidence" value="ECO:0007669"/>
    <property type="project" value="UniProtKB-EC"/>
</dbReference>
<sequence length="278" mass="30573">MASSGRLSATIGLGLLAVLLTASCSFQKANAQASKPSFNYTQGGADWGSLCVNGSFQSPINVRTARATVNGTIGPDSSFVLQYERLSNYTIVNKGQTIEFEGGENNNLTLPTAIYKPTNGTSKLHLLQSHFHEPSEHLREGVAYPLEQHFVHNDAATGRFAVLAVFYKIDDEEVPNPFLSQILNYAPGGYNNKTVVTNQTIDLPAWIPINSNYFHYNGSLTTPPCTEGIMWFVLDTPLTMSSAQLTQYQRLTFLGGGDRGDNRPLQRVGTRELQHWIK</sequence>
<feature type="signal peptide" evidence="7">
    <location>
        <begin position="1"/>
        <end position="31"/>
    </location>
</feature>
<dbReference type="Pfam" id="PF00194">
    <property type="entry name" value="Carb_anhydrase"/>
    <property type="match status" value="1"/>
</dbReference>
<keyword evidence="5" id="KW-0456">Lyase</keyword>